<evidence type="ECO:0008006" key="3">
    <source>
        <dbReference type="Google" id="ProtNLM"/>
    </source>
</evidence>
<dbReference type="AlphaFoldDB" id="A0A395MQ57"/>
<dbReference type="STRING" id="2594813.A0A395MQ57"/>
<name>A0A395MQ57_9HYPO</name>
<proteinExistence type="predicted"/>
<organism evidence="1 2">
    <name type="scientific">Fusarium flagelliforme</name>
    <dbReference type="NCBI Taxonomy" id="2675880"/>
    <lineage>
        <taxon>Eukaryota</taxon>
        <taxon>Fungi</taxon>
        <taxon>Dikarya</taxon>
        <taxon>Ascomycota</taxon>
        <taxon>Pezizomycotina</taxon>
        <taxon>Sordariomycetes</taxon>
        <taxon>Hypocreomycetidae</taxon>
        <taxon>Hypocreales</taxon>
        <taxon>Nectriaceae</taxon>
        <taxon>Fusarium</taxon>
        <taxon>Fusarium incarnatum-equiseti species complex</taxon>
    </lineage>
</organism>
<dbReference type="Proteomes" id="UP000265631">
    <property type="component" value="Unassembled WGS sequence"/>
</dbReference>
<evidence type="ECO:0000313" key="1">
    <source>
        <dbReference type="EMBL" id="RFN50081.1"/>
    </source>
</evidence>
<accession>A0A395MQ57</accession>
<keyword evidence="2" id="KW-1185">Reference proteome</keyword>
<gene>
    <name evidence="1" type="ORF">FIE12Z_5609</name>
</gene>
<dbReference type="PANTHER" id="PTHR37540">
    <property type="entry name" value="TRANSCRIPTION FACTOR (ACR-2), PUTATIVE-RELATED-RELATED"/>
    <property type="match status" value="1"/>
</dbReference>
<reference evidence="1 2" key="1">
    <citation type="journal article" date="2018" name="PLoS Pathog.">
        <title>Evolution of structural diversity of trichothecenes, a family of toxins produced by plant pathogenic and entomopathogenic fungi.</title>
        <authorList>
            <person name="Proctor R.H."/>
            <person name="McCormick S.P."/>
            <person name="Kim H.S."/>
            <person name="Cardoza R.E."/>
            <person name="Stanley A.M."/>
            <person name="Lindo L."/>
            <person name="Kelly A."/>
            <person name="Brown D.W."/>
            <person name="Lee T."/>
            <person name="Vaughan M.M."/>
            <person name="Alexander N.J."/>
            <person name="Busman M."/>
            <person name="Gutierrez S."/>
        </authorList>
    </citation>
    <scope>NUCLEOTIDE SEQUENCE [LARGE SCALE GENOMIC DNA]</scope>
    <source>
        <strain evidence="1 2">NRRL 13405</strain>
    </source>
</reference>
<sequence>MTNRKQQPPQTQLTFVIQTPSSNSTKNSAKLVRSHAARIPSSRKHEKQVKSWILKKEDKSSLQIPDGSIPGRVGTNLSLLDFPEPLKPYMENDMFRWIHGMRGTLYPQEICLQINALHSSWTTNLLIDKIYFHAVLFSIETYFNPQGTLSHFHFAKTLRLLQGRLDSPDENAISDATIMVVVMLGLSAELIGDSGAAEKHVDGLKRIVELRGGLEGLRFDNPRLPAKVCRVDLGLVLRFGCKPVFFTKDDISWNPYLPPQVRMKKTTQHPEAFIKTLDPRLANVWKDLQEFSTLSKLAYQTDRKLQPNTFSEIMISILYRLIALTPENPLENAIRLGMMTFTASIFFRWRDMKQRQAYLDGSFRDALGELRKASVQPPMAVVLWLLVLWEMNINGDGCDVFLDWTSEVLRDMEIRSWDGIWEVLKTVVWIDCLFDTPSRRAFEPILAQAIGKPGVASGCQKNWPGKA</sequence>
<protein>
    <recommendedName>
        <fullName evidence="3">Tachykinin family protein</fullName>
    </recommendedName>
</protein>
<comment type="caution">
    <text evidence="1">The sequence shown here is derived from an EMBL/GenBank/DDBJ whole genome shotgun (WGS) entry which is preliminary data.</text>
</comment>
<evidence type="ECO:0000313" key="2">
    <source>
        <dbReference type="Proteomes" id="UP000265631"/>
    </source>
</evidence>
<dbReference type="PANTHER" id="PTHR37540:SF5">
    <property type="entry name" value="TRANSCRIPTION FACTOR DOMAIN-CONTAINING PROTEIN"/>
    <property type="match status" value="1"/>
</dbReference>
<dbReference type="EMBL" id="PXXK01000150">
    <property type="protein sequence ID" value="RFN50081.1"/>
    <property type="molecule type" value="Genomic_DNA"/>
</dbReference>